<feature type="region of interest" description="Disordered" evidence="2">
    <location>
        <begin position="541"/>
        <end position="572"/>
    </location>
</feature>
<comment type="similarity">
    <text evidence="1">Belongs to the CAF1 family.</text>
</comment>
<dbReference type="EMBL" id="MU004641">
    <property type="protein sequence ID" value="KAF2647293.1"/>
    <property type="molecule type" value="Genomic_DNA"/>
</dbReference>
<keyword evidence="4" id="KW-1185">Reference proteome</keyword>
<proteinExistence type="inferred from homology"/>
<dbReference type="GO" id="GO:0000289">
    <property type="term" value="P:nuclear-transcribed mRNA poly(A) tail shortening"/>
    <property type="evidence" value="ECO:0007669"/>
    <property type="project" value="TreeGrafter"/>
</dbReference>
<protein>
    <submittedName>
        <fullName evidence="3">CAF1-domain-containing protein</fullName>
    </submittedName>
</protein>
<dbReference type="GO" id="GO:0003723">
    <property type="term" value="F:RNA binding"/>
    <property type="evidence" value="ECO:0007669"/>
    <property type="project" value="TreeGrafter"/>
</dbReference>
<dbReference type="GO" id="GO:0005634">
    <property type="term" value="C:nucleus"/>
    <property type="evidence" value="ECO:0007669"/>
    <property type="project" value="TreeGrafter"/>
</dbReference>
<dbReference type="GO" id="GO:0000175">
    <property type="term" value="F:3'-5'-RNA exonuclease activity"/>
    <property type="evidence" value="ECO:0007669"/>
    <property type="project" value="TreeGrafter"/>
</dbReference>
<reference evidence="3" key="1">
    <citation type="journal article" date="2020" name="Stud. Mycol.">
        <title>101 Dothideomycetes genomes: a test case for predicting lifestyles and emergence of pathogens.</title>
        <authorList>
            <person name="Haridas S."/>
            <person name="Albert R."/>
            <person name="Binder M."/>
            <person name="Bloem J."/>
            <person name="Labutti K."/>
            <person name="Salamov A."/>
            <person name="Andreopoulos B."/>
            <person name="Baker S."/>
            <person name="Barry K."/>
            <person name="Bills G."/>
            <person name="Bluhm B."/>
            <person name="Cannon C."/>
            <person name="Castanera R."/>
            <person name="Culley D."/>
            <person name="Daum C."/>
            <person name="Ezra D."/>
            <person name="Gonzalez J."/>
            <person name="Henrissat B."/>
            <person name="Kuo A."/>
            <person name="Liang C."/>
            <person name="Lipzen A."/>
            <person name="Lutzoni F."/>
            <person name="Magnuson J."/>
            <person name="Mondo S."/>
            <person name="Nolan M."/>
            <person name="Ohm R."/>
            <person name="Pangilinan J."/>
            <person name="Park H.-J."/>
            <person name="Ramirez L."/>
            <person name="Alfaro M."/>
            <person name="Sun H."/>
            <person name="Tritt A."/>
            <person name="Yoshinaga Y."/>
            <person name="Zwiers L.-H."/>
            <person name="Turgeon B."/>
            <person name="Goodwin S."/>
            <person name="Spatafora J."/>
            <person name="Crous P."/>
            <person name="Grigoriev I."/>
        </authorList>
    </citation>
    <scope>NUCLEOTIDE SEQUENCE</scope>
    <source>
        <strain evidence="3">CBS 122681</strain>
    </source>
</reference>
<dbReference type="GO" id="GO:1990432">
    <property type="term" value="P:siRNA 3'-end processing"/>
    <property type="evidence" value="ECO:0007669"/>
    <property type="project" value="TreeGrafter"/>
</dbReference>
<dbReference type="InterPro" id="IPR036397">
    <property type="entry name" value="RNaseH_sf"/>
</dbReference>
<evidence type="ECO:0000313" key="4">
    <source>
        <dbReference type="Proteomes" id="UP000799324"/>
    </source>
</evidence>
<feature type="region of interest" description="Disordered" evidence="2">
    <location>
        <begin position="445"/>
        <end position="528"/>
    </location>
</feature>
<dbReference type="Gene3D" id="3.30.420.10">
    <property type="entry name" value="Ribonuclease H-like superfamily/Ribonuclease H"/>
    <property type="match status" value="2"/>
</dbReference>
<dbReference type="OrthoDB" id="1432093at2759"/>
<dbReference type="InterPro" id="IPR012337">
    <property type="entry name" value="RNaseH-like_sf"/>
</dbReference>
<evidence type="ECO:0000313" key="3">
    <source>
        <dbReference type="EMBL" id="KAF2647293.1"/>
    </source>
</evidence>
<accession>A0A6A6SKZ3</accession>
<gene>
    <name evidence="3" type="ORF">K491DRAFT_784821</name>
</gene>
<dbReference type="AlphaFoldDB" id="A0A6A6SKZ3"/>
<dbReference type="SUPFAM" id="SSF53098">
    <property type="entry name" value="Ribonuclease H-like"/>
    <property type="match status" value="1"/>
</dbReference>
<dbReference type="PANTHER" id="PTHR15092">
    <property type="entry name" value="POLY A -SPECIFIC RIBONUCLEASE/TARGET OF EGR1, MEMBER 1"/>
    <property type="match status" value="1"/>
</dbReference>
<organism evidence="3 4">
    <name type="scientific">Lophiostoma macrostomum CBS 122681</name>
    <dbReference type="NCBI Taxonomy" id="1314788"/>
    <lineage>
        <taxon>Eukaryota</taxon>
        <taxon>Fungi</taxon>
        <taxon>Dikarya</taxon>
        <taxon>Ascomycota</taxon>
        <taxon>Pezizomycotina</taxon>
        <taxon>Dothideomycetes</taxon>
        <taxon>Pleosporomycetidae</taxon>
        <taxon>Pleosporales</taxon>
        <taxon>Lophiostomataceae</taxon>
        <taxon>Lophiostoma</taxon>
    </lineage>
</organism>
<dbReference type="Proteomes" id="UP000799324">
    <property type="component" value="Unassembled WGS sequence"/>
</dbReference>
<dbReference type="InterPro" id="IPR006941">
    <property type="entry name" value="RNase_CAF1"/>
</dbReference>
<dbReference type="Pfam" id="PF04857">
    <property type="entry name" value="CAF1"/>
    <property type="match status" value="1"/>
</dbReference>
<dbReference type="InterPro" id="IPR051181">
    <property type="entry name" value="CAF1_poly(A)_ribonucleases"/>
</dbReference>
<feature type="compositionally biased region" description="Basic residues" evidence="2">
    <location>
        <begin position="499"/>
        <end position="509"/>
    </location>
</feature>
<dbReference type="PANTHER" id="PTHR15092:SF22">
    <property type="entry name" value="POLY(A)-SPECIFIC RIBONUCLEASE PNLDC1"/>
    <property type="match status" value="1"/>
</dbReference>
<feature type="compositionally biased region" description="Low complexity" evidence="2">
    <location>
        <begin position="510"/>
        <end position="526"/>
    </location>
</feature>
<name>A0A6A6SKZ3_9PLEO</name>
<evidence type="ECO:0000256" key="2">
    <source>
        <dbReference type="SAM" id="MobiDB-lite"/>
    </source>
</evidence>
<evidence type="ECO:0000256" key="1">
    <source>
        <dbReference type="ARBA" id="ARBA00008372"/>
    </source>
</evidence>
<sequence>MEVDADSFPHHLLGILIAISEADFVSFDLELSGIPSRMPGKPRSNKRQTLEDRYLEAKAGAEKYQILQVGITCARFDYIANKYVLRPYNINISPLVDERLDLERDVSLQTGAIKFLLQNNFRMDLPFTNGVQYLSRDEAARVKQHQYARFEKKNDTPDLQLKDTDVESLDFVQRARDAISAWKESKEPALYITTHTGFPISERPALPVISRFEKRLVHQLVRAEFADLVTIGRNECIKIMPYDAVREADNTHRLKQRVKEQITRQTGFRWIIEAMAMSQGSIHPIDPIYFARTSTGEVIAANLNAIKDRFDRAVMRLKDRKTGVLVGHNMFTDIVYLYRTFIGELPPTLDEFSDAVHSIFPRIADTKYLATYNTGDLNASPTLQEIAEGLQSQQLPDIVTHADHSKYHDTTAFHEAGYDSLLTATILLRLSARISAETTPVTTLLAGEQDSDTDSKLSFKTATEDTVPPPALIDGREHVSAPVSLPPVVNSCSVAEPGKKRKNKKKRKSQPQPTSNSPPTTTSSDSRFGSRNLFDALEESIQSSSDIPSISHDDAQVDGTADWRNQSPERYDKDWAPLPKIERKPMELIPSFDDDSQFWNKFGNRLRIFGTEEKVLHIAEWE</sequence>
<dbReference type="GO" id="GO:1990431">
    <property type="term" value="P:priRNA 3'-end processing"/>
    <property type="evidence" value="ECO:0007669"/>
    <property type="project" value="TreeGrafter"/>
</dbReference>
<feature type="compositionally biased region" description="Low complexity" evidence="2">
    <location>
        <begin position="541"/>
        <end position="550"/>
    </location>
</feature>